<evidence type="ECO:0000313" key="3">
    <source>
        <dbReference type="Proteomes" id="UP001558613"/>
    </source>
</evidence>
<accession>A0ABR3LN85</accession>
<proteinExistence type="predicted"/>
<dbReference type="Proteomes" id="UP001558613">
    <property type="component" value="Unassembled WGS sequence"/>
</dbReference>
<evidence type="ECO:0000313" key="2">
    <source>
        <dbReference type="EMBL" id="KAL1254332.1"/>
    </source>
</evidence>
<gene>
    <name evidence="2" type="ORF">QQF64_016561</name>
</gene>
<dbReference type="EMBL" id="JAYMGO010000020">
    <property type="protein sequence ID" value="KAL1254332.1"/>
    <property type="molecule type" value="Genomic_DNA"/>
</dbReference>
<evidence type="ECO:0008006" key="4">
    <source>
        <dbReference type="Google" id="ProtNLM"/>
    </source>
</evidence>
<keyword evidence="3" id="KW-1185">Reference proteome</keyword>
<organism evidence="2 3">
    <name type="scientific">Cirrhinus molitorella</name>
    <name type="common">mud carp</name>
    <dbReference type="NCBI Taxonomy" id="172907"/>
    <lineage>
        <taxon>Eukaryota</taxon>
        <taxon>Metazoa</taxon>
        <taxon>Chordata</taxon>
        <taxon>Craniata</taxon>
        <taxon>Vertebrata</taxon>
        <taxon>Euteleostomi</taxon>
        <taxon>Actinopterygii</taxon>
        <taxon>Neopterygii</taxon>
        <taxon>Teleostei</taxon>
        <taxon>Ostariophysi</taxon>
        <taxon>Cypriniformes</taxon>
        <taxon>Cyprinidae</taxon>
        <taxon>Labeoninae</taxon>
        <taxon>Labeonini</taxon>
        <taxon>Cirrhinus</taxon>
    </lineage>
</organism>
<sequence>MEVDRWFHLLDSQTVLGAIQRDSYGYHTFFANRIGEIQKAGSVEDWWWIPGDRNVADLITRRATPEDLKEESVWQNGPKFLKQPVEEWPKKSAKEVAAYIKEGIDKLQRKSFSATLTRAQIIRNQGSAKAVIEAPIRSERKKDQSCPLQNNPYGKEPGTGIQRATDSSAVMKLIDTKRFSSLTKLVRVIAWVWRAAMKWKMILEKSLISNKPKWEEFSSTEKVKSTVKHAVLTVGECKDALRDLFLATQEGIVFQETTLNRLAVFREKDTGLLVCEGRKARARKCQQIMGDLPPERTTPSKPFEYTTVDLFGPYEVKDEVRKRVRLKEVKWEVLRQEIPVEGSVVWRLNWNLQDCVSRGEHLNGTPPRAHVGEMFGEGSLANKGLSAQIQL</sequence>
<reference evidence="2 3" key="1">
    <citation type="submission" date="2023-09" db="EMBL/GenBank/DDBJ databases">
        <authorList>
            <person name="Wang M."/>
        </authorList>
    </citation>
    <scope>NUCLEOTIDE SEQUENCE [LARGE SCALE GENOMIC DNA]</scope>
    <source>
        <strain evidence="2">GT-2023</strain>
        <tissue evidence="2">Liver</tissue>
    </source>
</reference>
<comment type="caution">
    <text evidence="2">The sequence shown here is derived from an EMBL/GenBank/DDBJ whole genome shotgun (WGS) entry which is preliminary data.</text>
</comment>
<evidence type="ECO:0000256" key="1">
    <source>
        <dbReference type="SAM" id="MobiDB-lite"/>
    </source>
</evidence>
<feature type="region of interest" description="Disordered" evidence="1">
    <location>
        <begin position="141"/>
        <end position="160"/>
    </location>
</feature>
<dbReference type="PANTHER" id="PTHR22955">
    <property type="entry name" value="RETROTRANSPOSON"/>
    <property type="match status" value="1"/>
</dbReference>
<dbReference type="PANTHER" id="PTHR22955:SF67">
    <property type="entry name" value="ASPARTIC PUTATIVE DOMAIN-CONTAINING PROTEIN-RELATED"/>
    <property type="match status" value="1"/>
</dbReference>
<protein>
    <recommendedName>
        <fullName evidence="4">Reverse transcriptase</fullName>
    </recommendedName>
</protein>
<name>A0ABR3LN85_9TELE</name>